<dbReference type="Gene3D" id="6.10.340.10">
    <property type="match status" value="1"/>
</dbReference>
<keyword evidence="8" id="KW-1133">Transmembrane helix</keyword>
<dbReference type="SUPFAM" id="SSF55874">
    <property type="entry name" value="ATPase domain of HSP90 chaperone/DNA topoisomerase II/histidine kinase"/>
    <property type="match status" value="1"/>
</dbReference>
<dbReference type="PROSITE" id="PS50109">
    <property type="entry name" value="HIS_KIN"/>
    <property type="match status" value="1"/>
</dbReference>
<proteinExistence type="predicted"/>
<dbReference type="InterPro" id="IPR005467">
    <property type="entry name" value="His_kinase_dom"/>
</dbReference>
<keyword evidence="7" id="KW-0175">Coiled coil</keyword>
<evidence type="ECO:0000256" key="3">
    <source>
        <dbReference type="ARBA" id="ARBA00012438"/>
    </source>
</evidence>
<dbReference type="PANTHER" id="PTHR43065">
    <property type="entry name" value="SENSOR HISTIDINE KINASE"/>
    <property type="match status" value="1"/>
</dbReference>
<dbReference type="Gene3D" id="1.10.287.130">
    <property type="match status" value="1"/>
</dbReference>
<dbReference type="InterPro" id="IPR003661">
    <property type="entry name" value="HisK_dim/P_dom"/>
</dbReference>
<keyword evidence="4" id="KW-0597">Phosphoprotein</keyword>
<protein>
    <recommendedName>
        <fullName evidence="3">histidine kinase</fullName>
        <ecNumber evidence="3">2.7.13.3</ecNumber>
    </recommendedName>
</protein>
<evidence type="ECO:0000259" key="10">
    <source>
        <dbReference type="PROSITE" id="PS50885"/>
    </source>
</evidence>
<organism evidence="11 12">
    <name type="scientific">Sunxiuqinia elliptica</name>
    <dbReference type="NCBI Taxonomy" id="655355"/>
    <lineage>
        <taxon>Bacteria</taxon>
        <taxon>Pseudomonadati</taxon>
        <taxon>Bacteroidota</taxon>
        <taxon>Bacteroidia</taxon>
        <taxon>Marinilabiliales</taxon>
        <taxon>Prolixibacteraceae</taxon>
        <taxon>Sunxiuqinia</taxon>
    </lineage>
</organism>
<gene>
    <name evidence="11" type="ORF">DET52_102366</name>
</gene>
<evidence type="ECO:0000256" key="7">
    <source>
        <dbReference type="SAM" id="Coils"/>
    </source>
</evidence>
<feature type="coiled-coil region" evidence="7">
    <location>
        <begin position="284"/>
        <end position="329"/>
    </location>
</feature>
<dbReference type="InterPro" id="IPR036890">
    <property type="entry name" value="HATPase_C_sf"/>
</dbReference>
<dbReference type="CDD" id="cd06225">
    <property type="entry name" value="HAMP"/>
    <property type="match status" value="1"/>
</dbReference>
<dbReference type="PANTHER" id="PTHR43065:SF42">
    <property type="entry name" value="TWO-COMPONENT SENSOR PPRA"/>
    <property type="match status" value="1"/>
</dbReference>
<keyword evidence="8" id="KW-0812">Transmembrane</keyword>
<dbReference type="SMART" id="SM00387">
    <property type="entry name" value="HATPase_c"/>
    <property type="match status" value="1"/>
</dbReference>
<dbReference type="InterPro" id="IPR004358">
    <property type="entry name" value="Sig_transdc_His_kin-like_C"/>
</dbReference>
<feature type="transmembrane region" description="Helical" evidence="8">
    <location>
        <begin position="28"/>
        <end position="51"/>
    </location>
</feature>
<dbReference type="SMART" id="SM00304">
    <property type="entry name" value="HAMP"/>
    <property type="match status" value="1"/>
</dbReference>
<dbReference type="GO" id="GO:0016020">
    <property type="term" value="C:membrane"/>
    <property type="evidence" value="ECO:0007669"/>
    <property type="project" value="UniProtKB-SubCell"/>
</dbReference>
<dbReference type="Gene3D" id="3.30.565.10">
    <property type="entry name" value="Histidine kinase-like ATPase, C-terminal domain"/>
    <property type="match status" value="1"/>
</dbReference>
<comment type="catalytic activity">
    <reaction evidence="1">
        <text>ATP + protein L-histidine = ADP + protein N-phospho-L-histidine.</text>
        <dbReference type="EC" id="2.7.13.3"/>
    </reaction>
</comment>
<evidence type="ECO:0000259" key="9">
    <source>
        <dbReference type="PROSITE" id="PS50109"/>
    </source>
</evidence>
<evidence type="ECO:0000256" key="8">
    <source>
        <dbReference type="SAM" id="Phobius"/>
    </source>
</evidence>
<evidence type="ECO:0000256" key="1">
    <source>
        <dbReference type="ARBA" id="ARBA00000085"/>
    </source>
</evidence>
<reference evidence="11 12" key="1">
    <citation type="submission" date="2019-03" db="EMBL/GenBank/DDBJ databases">
        <title>Freshwater and sediment microbial communities from various areas in North America, analyzing microbe dynamics in response to fracking.</title>
        <authorList>
            <person name="Lamendella R."/>
        </authorList>
    </citation>
    <scope>NUCLEOTIDE SEQUENCE [LARGE SCALE GENOMIC DNA]</scope>
    <source>
        <strain evidence="11 12">114D</strain>
    </source>
</reference>
<dbReference type="InterPro" id="IPR003594">
    <property type="entry name" value="HATPase_dom"/>
</dbReference>
<dbReference type="SUPFAM" id="SSF158472">
    <property type="entry name" value="HAMP domain-like"/>
    <property type="match status" value="1"/>
</dbReference>
<feature type="domain" description="Histidine kinase" evidence="9">
    <location>
        <begin position="338"/>
        <end position="555"/>
    </location>
</feature>
<dbReference type="CDD" id="cd00082">
    <property type="entry name" value="HisKA"/>
    <property type="match status" value="1"/>
</dbReference>
<dbReference type="Pfam" id="PF02518">
    <property type="entry name" value="HATPase_c"/>
    <property type="match status" value="1"/>
</dbReference>
<dbReference type="Proteomes" id="UP000294848">
    <property type="component" value="Unassembled WGS sequence"/>
</dbReference>
<dbReference type="PRINTS" id="PR00344">
    <property type="entry name" value="BCTRLSENSOR"/>
</dbReference>
<keyword evidence="8" id="KW-0472">Membrane</keyword>
<dbReference type="Pfam" id="PF00672">
    <property type="entry name" value="HAMP"/>
    <property type="match status" value="1"/>
</dbReference>
<evidence type="ECO:0000256" key="6">
    <source>
        <dbReference type="ARBA" id="ARBA00022777"/>
    </source>
</evidence>
<dbReference type="Pfam" id="PF00512">
    <property type="entry name" value="HisKA"/>
    <property type="match status" value="1"/>
</dbReference>
<evidence type="ECO:0000313" key="12">
    <source>
        <dbReference type="Proteomes" id="UP000294848"/>
    </source>
</evidence>
<evidence type="ECO:0000256" key="4">
    <source>
        <dbReference type="ARBA" id="ARBA00022553"/>
    </source>
</evidence>
<dbReference type="EMBL" id="SNWI01000002">
    <property type="protein sequence ID" value="TDO04026.1"/>
    <property type="molecule type" value="Genomic_DNA"/>
</dbReference>
<dbReference type="InterPro" id="IPR003660">
    <property type="entry name" value="HAMP_dom"/>
</dbReference>
<dbReference type="InterPro" id="IPR036097">
    <property type="entry name" value="HisK_dim/P_sf"/>
</dbReference>
<dbReference type="OrthoDB" id="1931120at2"/>
<evidence type="ECO:0000313" key="11">
    <source>
        <dbReference type="EMBL" id="TDO04026.1"/>
    </source>
</evidence>
<keyword evidence="5" id="KW-0808">Transferase</keyword>
<name>A0A4R6H8U4_9BACT</name>
<dbReference type="PROSITE" id="PS50885">
    <property type="entry name" value="HAMP"/>
    <property type="match status" value="1"/>
</dbReference>
<feature type="domain" description="HAMP" evidence="10">
    <location>
        <begin position="242"/>
        <end position="296"/>
    </location>
</feature>
<feature type="transmembrane region" description="Helical" evidence="8">
    <location>
        <begin position="221"/>
        <end position="239"/>
    </location>
</feature>
<dbReference type="Gene3D" id="3.30.450.290">
    <property type="match status" value="1"/>
</dbReference>
<comment type="caution">
    <text evidence="11">The sequence shown here is derived from an EMBL/GenBank/DDBJ whole genome shotgun (WGS) entry which is preliminary data.</text>
</comment>
<evidence type="ECO:0000256" key="5">
    <source>
        <dbReference type="ARBA" id="ARBA00022679"/>
    </source>
</evidence>
<dbReference type="SUPFAM" id="SSF47384">
    <property type="entry name" value="Homodimeric domain of signal transducing histidine kinase"/>
    <property type="match status" value="1"/>
</dbReference>
<evidence type="ECO:0000256" key="2">
    <source>
        <dbReference type="ARBA" id="ARBA00004370"/>
    </source>
</evidence>
<accession>A0A4R6H8U4</accession>
<comment type="subcellular location">
    <subcellularLocation>
        <location evidence="2">Membrane</location>
    </subcellularLocation>
</comment>
<keyword evidence="6 11" id="KW-0418">Kinase</keyword>
<dbReference type="SMART" id="SM00388">
    <property type="entry name" value="HisKA"/>
    <property type="match status" value="1"/>
</dbReference>
<dbReference type="GO" id="GO:0000155">
    <property type="term" value="F:phosphorelay sensor kinase activity"/>
    <property type="evidence" value="ECO:0007669"/>
    <property type="project" value="InterPro"/>
</dbReference>
<dbReference type="AlphaFoldDB" id="A0A4R6H8U4"/>
<dbReference type="EC" id="2.7.13.3" evidence="3"/>
<sequence length="556" mass="61916">MPWLKKIEQKQRVGSPLVNGYVKFRSSIYGRVIFIIAISSFFLFVSFGIIFRSVNETYMKSVISENGNNISFLVEGALYDAMLKNDQASLQRTLDLINNMSGIDNVSMYDANNNLAYTSISAKSANHSDPDCISCHVDFSQMFSAEEKSYRIIEAKSECIMNPDNDSVRNLMIKSPILNAPSCHTAACHAHSADQKILGSLIIKMPLEKLDSALQESTTDFFLMATLITILFILFLILFTNKKIKNPLNEIIRAAEKVAKGDKNTRLRIKPNSLSDMRMVSYAFNEMLDNLHTANTELQNWSQQLEYKVQKKSEELGQAQNELINIERIASLGKLSLSVAHEINNPLSGILIYTKLIYKQLSNPALDQTKVNNMLKHLKLIESETKRCGDIVKGLLDFSKKDQEGFEAKHLHKILSDTATLMSHPMKIANIHFLTDLSAKHDQIFCSPNQIKQACMAILVNASEAVGENGEITLRTHNPNSDQVEIEIIDNGIGIAEADLPYVFEPFFSTKEKASGTGLGLSIVHGIIQSHKGKTEAKSQPGKGTTIAITLPLLKT</sequence>